<organism evidence="1 2">
    <name type="scientific">Rhodopirellula baltica (strain DSM 10527 / NCIMB 13988 / SH1)</name>
    <dbReference type="NCBI Taxonomy" id="243090"/>
    <lineage>
        <taxon>Bacteria</taxon>
        <taxon>Pseudomonadati</taxon>
        <taxon>Planctomycetota</taxon>
        <taxon>Planctomycetia</taxon>
        <taxon>Pirellulales</taxon>
        <taxon>Pirellulaceae</taxon>
        <taxon>Rhodopirellula</taxon>
    </lineage>
</organism>
<dbReference type="KEGG" id="rba:RB2513"/>
<name>Q7UVN8_RHOBA</name>
<reference evidence="1 2" key="1">
    <citation type="journal article" date="2003" name="Proc. Natl. Acad. Sci. U.S.A.">
        <title>Complete genome sequence of the marine planctomycete Pirellula sp. strain 1.</title>
        <authorList>
            <person name="Gloeckner F.O."/>
            <person name="Kube M."/>
            <person name="Bauer M."/>
            <person name="Teeling H."/>
            <person name="Lombardot T."/>
            <person name="Ludwig W."/>
            <person name="Gade D."/>
            <person name="Beck A."/>
            <person name="Borzym K."/>
            <person name="Heitmann K."/>
            <person name="Rabus R."/>
            <person name="Schlesner H."/>
            <person name="Amann R."/>
            <person name="Reinhardt R."/>
        </authorList>
    </citation>
    <scope>NUCLEOTIDE SEQUENCE [LARGE SCALE GENOMIC DNA]</scope>
    <source>
        <strain evidence="2">DSM 10527 / NCIMB 13988 / SH1</strain>
    </source>
</reference>
<dbReference type="InParanoid" id="Q7UVN8"/>
<accession>Q7UVN8</accession>
<evidence type="ECO:0000313" key="1">
    <source>
        <dbReference type="EMBL" id="CAD72684.1"/>
    </source>
</evidence>
<dbReference type="EMBL" id="BX294137">
    <property type="protein sequence ID" value="CAD72684.1"/>
    <property type="molecule type" value="Genomic_DNA"/>
</dbReference>
<sequence length="46" mass="4780">MMPVMSAVGIWSGKGTQGLRATGTQVVLAEWREPPGACSEDTGIGF</sequence>
<evidence type="ECO:0000313" key="2">
    <source>
        <dbReference type="Proteomes" id="UP000001025"/>
    </source>
</evidence>
<dbReference type="AlphaFoldDB" id="Q7UVN8"/>
<proteinExistence type="predicted"/>
<dbReference type="Proteomes" id="UP000001025">
    <property type="component" value="Chromosome"/>
</dbReference>
<dbReference type="HOGENOM" id="CLU_3188274_0_0_0"/>
<protein>
    <submittedName>
        <fullName evidence="1">Uncharacterized protein</fullName>
    </submittedName>
</protein>
<gene>
    <name evidence="1" type="ordered locus">RB2513</name>
</gene>
<dbReference type="EnsemblBacteria" id="CAD72684">
    <property type="protein sequence ID" value="CAD72684"/>
    <property type="gene ID" value="RB2513"/>
</dbReference>
<keyword evidence="2" id="KW-1185">Reference proteome</keyword>